<reference evidence="2 3" key="1">
    <citation type="submission" date="2022-12" db="EMBL/GenBank/DDBJ databases">
        <title>Chromosome-level genome of Tegillarca granosa.</title>
        <authorList>
            <person name="Kim J."/>
        </authorList>
    </citation>
    <scope>NUCLEOTIDE SEQUENCE [LARGE SCALE GENOMIC DNA]</scope>
    <source>
        <strain evidence="2">Teg-2019</strain>
        <tissue evidence="2">Adductor muscle</tissue>
    </source>
</reference>
<comment type="caution">
    <text evidence="2">The sequence shown here is derived from an EMBL/GenBank/DDBJ whole genome shotgun (WGS) entry which is preliminary data.</text>
</comment>
<evidence type="ECO:0000313" key="3">
    <source>
        <dbReference type="Proteomes" id="UP001217089"/>
    </source>
</evidence>
<dbReference type="InterPro" id="IPR019169">
    <property type="entry name" value="Transmembrane_26"/>
</dbReference>
<keyword evidence="1" id="KW-0472">Membrane</keyword>
<keyword evidence="1" id="KW-0812">Transmembrane</keyword>
<name>A0ABQ9FQ24_TEGGR</name>
<protein>
    <submittedName>
        <fullName evidence="2">Uncharacterized protein</fullName>
    </submittedName>
</protein>
<organism evidence="2 3">
    <name type="scientific">Tegillarca granosa</name>
    <name type="common">Malaysian cockle</name>
    <name type="synonym">Anadara granosa</name>
    <dbReference type="NCBI Taxonomy" id="220873"/>
    <lineage>
        <taxon>Eukaryota</taxon>
        <taxon>Metazoa</taxon>
        <taxon>Spiralia</taxon>
        <taxon>Lophotrochozoa</taxon>
        <taxon>Mollusca</taxon>
        <taxon>Bivalvia</taxon>
        <taxon>Autobranchia</taxon>
        <taxon>Pteriomorphia</taxon>
        <taxon>Arcoida</taxon>
        <taxon>Arcoidea</taxon>
        <taxon>Arcidae</taxon>
        <taxon>Tegillarca</taxon>
    </lineage>
</organism>
<dbReference type="EMBL" id="JARBDR010000214">
    <property type="protein sequence ID" value="KAJ8319384.1"/>
    <property type="molecule type" value="Genomic_DNA"/>
</dbReference>
<gene>
    <name evidence="2" type="ORF">KUTeg_004475</name>
</gene>
<feature type="transmembrane region" description="Helical" evidence="1">
    <location>
        <begin position="35"/>
        <end position="56"/>
    </location>
</feature>
<keyword evidence="3" id="KW-1185">Reference proteome</keyword>
<sequence length="87" mass="10010">MEKGRAIVNAIFARILLFLHSMLMIWRAADVRNNNLLWLLGLVNLVLLAETIYIVIQRKGQERKWFCPCFPDLPVLYITCCMVTGTG</sequence>
<evidence type="ECO:0000256" key="1">
    <source>
        <dbReference type="SAM" id="Phobius"/>
    </source>
</evidence>
<dbReference type="Pfam" id="PF09772">
    <property type="entry name" value="Tmem26"/>
    <property type="match status" value="1"/>
</dbReference>
<dbReference type="Proteomes" id="UP001217089">
    <property type="component" value="Unassembled WGS sequence"/>
</dbReference>
<dbReference type="PANTHER" id="PTHR22168:SF3">
    <property type="entry name" value="TRANSMEMBRANE PROTEIN 26"/>
    <property type="match status" value="1"/>
</dbReference>
<dbReference type="PANTHER" id="PTHR22168">
    <property type="entry name" value="TMEM26 PROTEIN"/>
    <property type="match status" value="1"/>
</dbReference>
<keyword evidence="1" id="KW-1133">Transmembrane helix</keyword>
<proteinExistence type="predicted"/>
<accession>A0ABQ9FQ24</accession>
<feature type="transmembrane region" description="Helical" evidence="1">
    <location>
        <begin position="7"/>
        <end position="29"/>
    </location>
</feature>
<evidence type="ECO:0000313" key="2">
    <source>
        <dbReference type="EMBL" id="KAJ8319384.1"/>
    </source>
</evidence>